<dbReference type="PANTHER" id="PTHR48100">
    <property type="entry name" value="BROAD-SPECIFICITY PHOSPHATASE YOR283W-RELATED"/>
    <property type="match status" value="1"/>
</dbReference>
<evidence type="ECO:0000313" key="1">
    <source>
        <dbReference type="EMBL" id="KAJ5195483.1"/>
    </source>
</evidence>
<dbReference type="GO" id="GO:0016791">
    <property type="term" value="F:phosphatase activity"/>
    <property type="evidence" value="ECO:0007669"/>
    <property type="project" value="TreeGrafter"/>
</dbReference>
<dbReference type="Pfam" id="PF00300">
    <property type="entry name" value="His_Phos_1"/>
    <property type="match status" value="1"/>
</dbReference>
<evidence type="ECO:0000313" key="2">
    <source>
        <dbReference type="Proteomes" id="UP001150904"/>
    </source>
</evidence>
<dbReference type="EMBL" id="JAPQKR010000015">
    <property type="protein sequence ID" value="KAJ5195483.1"/>
    <property type="molecule type" value="Genomic_DNA"/>
</dbReference>
<name>A0A9W9JEN2_9EURO</name>
<sequence length="216" mass="24609">MVPAKTIHIVRHAEGFHQLPRDHPNALVRDPSLTAHGNEQSKQFSQKFPYHSCTDLLCASPLRRTIQTASLAFAPEVDRGLRILALADAQETSDAPCDTGSDVFKLASEFGEVLDVSLLQEGWYEKKGINGTSEEALRARAARLRRFLRERPEKNIVLVSHGAFAHYITEHVDLKGHQTGEYWRNVMWRTYTFRSGEDEDAKMLETDESMHRHEKN</sequence>
<proteinExistence type="predicted"/>
<dbReference type="PANTHER" id="PTHR48100:SF54">
    <property type="entry name" value="PHOSPHATASE SPAC5H10.03-RELATED"/>
    <property type="match status" value="1"/>
</dbReference>
<dbReference type="InterPro" id="IPR029033">
    <property type="entry name" value="His_PPase_superfam"/>
</dbReference>
<reference evidence="1" key="1">
    <citation type="submission" date="2022-12" db="EMBL/GenBank/DDBJ databases">
        <authorList>
            <person name="Petersen C."/>
        </authorList>
    </citation>
    <scope>NUCLEOTIDE SEQUENCE</scope>
    <source>
        <strain evidence="1">IBT 15544</strain>
    </source>
</reference>
<dbReference type="InterPro" id="IPR013078">
    <property type="entry name" value="His_Pase_superF_clade-1"/>
</dbReference>
<reference evidence="1" key="2">
    <citation type="journal article" date="2023" name="IMA Fungus">
        <title>Comparative genomic study of the Penicillium genus elucidates a diverse pangenome and 15 lateral gene transfer events.</title>
        <authorList>
            <person name="Petersen C."/>
            <person name="Sorensen T."/>
            <person name="Nielsen M.R."/>
            <person name="Sondergaard T.E."/>
            <person name="Sorensen J.L."/>
            <person name="Fitzpatrick D.A."/>
            <person name="Frisvad J.C."/>
            <person name="Nielsen K.L."/>
        </authorList>
    </citation>
    <scope>NUCLEOTIDE SEQUENCE</scope>
    <source>
        <strain evidence="1">IBT 15544</strain>
    </source>
</reference>
<protein>
    <submittedName>
        <fullName evidence="1">Phosphoglycerate mutase-like protein</fullName>
    </submittedName>
</protein>
<gene>
    <name evidence="1" type="ORF">N7498_008921</name>
</gene>
<accession>A0A9W9JEN2</accession>
<dbReference type="OrthoDB" id="496981at2759"/>
<dbReference type="SMART" id="SM00855">
    <property type="entry name" value="PGAM"/>
    <property type="match status" value="1"/>
</dbReference>
<comment type="caution">
    <text evidence="1">The sequence shown here is derived from an EMBL/GenBank/DDBJ whole genome shotgun (WGS) entry which is preliminary data.</text>
</comment>
<dbReference type="RefSeq" id="XP_058305971.1">
    <property type="nucleotide sequence ID" value="XM_058455983.1"/>
</dbReference>
<keyword evidence="2" id="KW-1185">Reference proteome</keyword>
<dbReference type="InterPro" id="IPR050275">
    <property type="entry name" value="PGM_Phosphatase"/>
</dbReference>
<dbReference type="CDD" id="cd07067">
    <property type="entry name" value="HP_PGM_like"/>
    <property type="match status" value="1"/>
</dbReference>
<dbReference type="GeneID" id="83183284"/>
<dbReference type="GO" id="GO:0005737">
    <property type="term" value="C:cytoplasm"/>
    <property type="evidence" value="ECO:0007669"/>
    <property type="project" value="TreeGrafter"/>
</dbReference>
<organism evidence="1 2">
    <name type="scientific">Penicillium cinerascens</name>
    <dbReference type="NCBI Taxonomy" id="70096"/>
    <lineage>
        <taxon>Eukaryota</taxon>
        <taxon>Fungi</taxon>
        <taxon>Dikarya</taxon>
        <taxon>Ascomycota</taxon>
        <taxon>Pezizomycotina</taxon>
        <taxon>Eurotiomycetes</taxon>
        <taxon>Eurotiomycetidae</taxon>
        <taxon>Eurotiales</taxon>
        <taxon>Aspergillaceae</taxon>
        <taxon>Penicillium</taxon>
    </lineage>
</organism>
<dbReference type="SUPFAM" id="SSF53254">
    <property type="entry name" value="Phosphoglycerate mutase-like"/>
    <property type="match status" value="1"/>
</dbReference>
<dbReference type="Proteomes" id="UP001150904">
    <property type="component" value="Unassembled WGS sequence"/>
</dbReference>
<dbReference type="AlphaFoldDB" id="A0A9W9JEN2"/>
<dbReference type="Gene3D" id="3.40.50.1240">
    <property type="entry name" value="Phosphoglycerate mutase-like"/>
    <property type="match status" value="1"/>
</dbReference>